<feature type="non-terminal residue" evidence="1">
    <location>
        <position position="154"/>
    </location>
</feature>
<feature type="non-terminal residue" evidence="1">
    <location>
        <position position="1"/>
    </location>
</feature>
<accession>A0A1D2AIG4</accession>
<proteinExistence type="predicted"/>
<sequence length="154" mass="17171">SPDDERANVQRCLSSPWKCPSALSATNPCTQPRRCWLLVPSGTRPASCVVCAISGWTAPTLRNTREKSSASSATVESSDLRDTASVVVPEPCPWTRASIWATLSAQCPTSPTTQRTVKQPWPLCHHHRHHGYFVIRAVHYYYYDCIFKGINQIT</sequence>
<evidence type="ECO:0000313" key="1">
    <source>
        <dbReference type="EMBL" id="JAT78938.1"/>
    </source>
</evidence>
<dbReference type="AlphaFoldDB" id="A0A1D2AIG4"/>
<organism evidence="1">
    <name type="scientific">Ornithodoros brasiliensis</name>
    <name type="common">Mouro tick</name>
    <dbReference type="NCBI Taxonomy" id="888526"/>
    <lineage>
        <taxon>Eukaryota</taxon>
        <taxon>Metazoa</taxon>
        <taxon>Ecdysozoa</taxon>
        <taxon>Arthropoda</taxon>
        <taxon>Chelicerata</taxon>
        <taxon>Arachnida</taxon>
        <taxon>Acari</taxon>
        <taxon>Parasitiformes</taxon>
        <taxon>Ixodida</taxon>
        <taxon>Ixodoidea</taxon>
        <taxon>Argasidae</taxon>
        <taxon>Ornithodorinae</taxon>
        <taxon>Ornithodoros</taxon>
    </lineage>
</organism>
<name>A0A1D2AIG4_ORNBR</name>
<reference evidence="1" key="1">
    <citation type="submission" date="2016-07" db="EMBL/GenBank/DDBJ databases">
        <title>Salivary Glands transcriptome analysis on engorged females of Ornithodoros brasiliensis (Acari:Argasidae).</title>
        <authorList>
            <person name="Simons S.M."/>
            <person name="Carvalho E."/>
            <person name="Junqueira-de-Azevedo I."/>
            <person name="Ho P.L."/>
            <person name="Giovanni D."/>
            <person name="Mendonca R."/>
            <person name="Onofrio V."/>
            <person name="Landulfo G."/>
            <person name="Ramirez D."/>
            <person name="Barros-Battesti D."/>
        </authorList>
    </citation>
    <scope>NUCLEOTIDE SEQUENCE</scope>
    <source>
        <strain evidence="1">Female</strain>
        <tissue evidence="1">Salivary gland</tissue>
    </source>
</reference>
<dbReference type="EMBL" id="GETE01000761">
    <property type="protein sequence ID" value="JAT78938.1"/>
    <property type="molecule type" value="Transcribed_RNA"/>
</dbReference>
<protein>
    <submittedName>
        <fullName evidence="1">Muscle lim protein mlp84b like</fullName>
    </submittedName>
</protein>